<evidence type="ECO:0000256" key="1">
    <source>
        <dbReference type="SAM" id="SignalP"/>
    </source>
</evidence>
<feature type="chain" id="PRO_5027624193" description="Exo-alpha-sialidase" evidence="1">
    <location>
        <begin position="22"/>
        <end position="451"/>
    </location>
</feature>
<gene>
    <name evidence="2" type="ORF">ENS41_07855</name>
</gene>
<name>A0A7C4GI22_UNCW3</name>
<protein>
    <recommendedName>
        <fullName evidence="3">Exo-alpha-sialidase</fullName>
    </recommendedName>
</protein>
<dbReference type="SUPFAM" id="SSF50939">
    <property type="entry name" value="Sialidases"/>
    <property type="match status" value="1"/>
</dbReference>
<sequence length="451" mass="49134">MKPRKFVVLIFAAGLAATAAAWTPPERVDRRPDGYDAFLPSLAVSQHGTPHVVWLECAGGTNLFKIMYARRSGDTWTIPANVSRDSSDLRRADIVVDTAGVPLVAWSEQYLQRISYARPAGDTWTSPKPATTRRGVYPRLFANSGGRIHMMFGELGGSDALWYTRYDPGGDSWLAPILAADDSGELDGQDIVAGAGGRLHAVWMNFRTYGVDYSSFDGDSWSTPEHVPDPAPSGQSCDPRIACDSQGRPHVVWEERWGGYKTYYTARVGDTWTTPVRVTDLNCRLPEVCVDDRNSVHVVWSWDYGTRHAVRTDTGWTEPDTVNNRFSFTSFVGSGSRLHLAYSESPRGVFYTETSATGLLGGGGVSGAMATAGSTLADRVVVVAFTLPKTGRVALELVDVAGRQRVERDLGILPAGNHRVRVGVDSLPVGVYACVVRSFSSEVVGRVVKVR</sequence>
<proteinExistence type="predicted"/>
<feature type="signal peptide" evidence="1">
    <location>
        <begin position="1"/>
        <end position="21"/>
    </location>
</feature>
<dbReference type="EMBL" id="DSUT01000165">
    <property type="protein sequence ID" value="HGK28842.1"/>
    <property type="molecule type" value="Genomic_DNA"/>
</dbReference>
<dbReference type="InterPro" id="IPR036278">
    <property type="entry name" value="Sialidase_sf"/>
</dbReference>
<evidence type="ECO:0008006" key="3">
    <source>
        <dbReference type="Google" id="ProtNLM"/>
    </source>
</evidence>
<organism evidence="2">
    <name type="scientific">candidate division WOR-3 bacterium</name>
    <dbReference type="NCBI Taxonomy" id="2052148"/>
    <lineage>
        <taxon>Bacteria</taxon>
        <taxon>Bacteria division WOR-3</taxon>
    </lineage>
</organism>
<reference evidence="2" key="1">
    <citation type="journal article" date="2020" name="mSystems">
        <title>Genome- and Community-Level Interaction Insights into Carbon Utilization and Element Cycling Functions of Hydrothermarchaeota in Hydrothermal Sediment.</title>
        <authorList>
            <person name="Zhou Z."/>
            <person name="Liu Y."/>
            <person name="Xu W."/>
            <person name="Pan J."/>
            <person name="Luo Z.H."/>
            <person name="Li M."/>
        </authorList>
    </citation>
    <scope>NUCLEOTIDE SEQUENCE [LARGE SCALE GENOMIC DNA]</scope>
    <source>
        <strain evidence="2">SpSt-488</strain>
    </source>
</reference>
<accession>A0A7C4GI22</accession>
<keyword evidence="1" id="KW-0732">Signal</keyword>
<dbReference type="AlphaFoldDB" id="A0A7C4GI22"/>
<comment type="caution">
    <text evidence="2">The sequence shown here is derived from an EMBL/GenBank/DDBJ whole genome shotgun (WGS) entry which is preliminary data.</text>
</comment>
<evidence type="ECO:0000313" key="2">
    <source>
        <dbReference type="EMBL" id="HGK28842.1"/>
    </source>
</evidence>